<evidence type="ECO:0000313" key="3">
    <source>
        <dbReference type="Proteomes" id="UP000467700"/>
    </source>
</evidence>
<dbReference type="AlphaFoldDB" id="A0A8S0VUE1"/>
<gene>
    <name evidence="2" type="ORF">AAE3_LOCUS12349</name>
</gene>
<comment type="caution">
    <text evidence="2">The sequence shown here is derived from an EMBL/GenBank/DDBJ whole genome shotgun (WGS) entry which is preliminary data.</text>
</comment>
<protein>
    <submittedName>
        <fullName evidence="2">Uncharacterized protein</fullName>
    </submittedName>
</protein>
<dbReference type="EMBL" id="CACVBS010000085">
    <property type="protein sequence ID" value="CAA7270069.1"/>
    <property type="molecule type" value="Genomic_DNA"/>
</dbReference>
<dbReference type="Proteomes" id="UP000467700">
    <property type="component" value="Unassembled WGS sequence"/>
</dbReference>
<keyword evidence="3" id="KW-1185">Reference proteome</keyword>
<evidence type="ECO:0000256" key="1">
    <source>
        <dbReference type="SAM" id="MobiDB-lite"/>
    </source>
</evidence>
<sequence>MHAPARNTHATCTQHARNTLANARNTHADARTARTCTQHARKWHAEKPVPPRAQAHVRPPPYLPSSSVLYSLRMSTPATCQTHARTQDSTQITLKRKHEQGTCNMSLPNSARSLRFQMRFASQYRPANSPCARSGQKVSLSPP</sequence>
<accession>A0A8S0VUE1</accession>
<organism evidence="2 3">
    <name type="scientific">Cyclocybe aegerita</name>
    <name type="common">Black poplar mushroom</name>
    <name type="synonym">Agrocybe aegerita</name>
    <dbReference type="NCBI Taxonomy" id="1973307"/>
    <lineage>
        <taxon>Eukaryota</taxon>
        <taxon>Fungi</taxon>
        <taxon>Dikarya</taxon>
        <taxon>Basidiomycota</taxon>
        <taxon>Agaricomycotina</taxon>
        <taxon>Agaricomycetes</taxon>
        <taxon>Agaricomycetidae</taxon>
        <taxon>Agaricales</taxon>
        <taxon>Agaricineae</taxon>
        <taxon>Bolbitiaceae</taxon>
        <taxon>Cyclocybe</taxon>
    </lineage>
</organism>
<evidence type="ECO:0000313" key="2">
    <source>
        <dbReference type="EMBL" id="CAA7270069.1"/>
    </source>
</evidence>
<name>A0A8S0VUE1_CYCAE</name>
<feature type="region of interest" description="Disordered" evidence="1">
    <location>
        <begin position="41"/>
        <end position="60"/>
    </location>
</feature>
<reference evidence="2 3" key="1">
    <citation type="submission" date="2020-01" db="EMBL/GenBank/DDBJ databases">
        <authorList>
            <person name="Gupta K D."/>
        </authorList>
    </citation>
    <scope>NUCLEOTIDE SEQUENCE [LARGE SCALE GENOMIC DNA]</scope>
</reference>
<proteinExistence type="predicted"/>